<evidence type="ECO:0000313" key="1">
    <source>
        <dbReference type="EMBL" id="CCE25790.1"/>
    </source>
</evidence>
<dbReference type="RefSeq" id="WP_014133146.1">
    <property type="nucleotide sequence ID" value="NC_016108.1"/>
</dbReference>
<evidence type="ECO:0000313" key="2">
    <source>
        <dbReference type="Proteomes" id="UP000008315"/>
    </source>
</evidence>
<dbReference type="KEGG" id="mah:MEALZ_p0085"/>
<accession>G4T4N4</accession>
<dbReference type="Proteomes" id="UP000008315">
    <property type="component" value="Plasmid MEALZ_p"/>
</dbReference>
<gene>
    <name evidence="1" type="ordered locus">MEALZ_p0085</name>
</gene>
<keyword evidence="1" id="KW-0614">Plasmid</keyword>
<proteinExistence type="predicted"/>
<dbReference type="EMBL" id="FO082061">
    <property type="protein sequence ID" value="CCE25790.1"/>
    <property type="molecule type" value="Genomic_DNA"/>
</dbReference>
<protein>
    <recommendedName>
        <fullName evidence="3">Lipoprotein</fullName>
    </recommendedName>
</protein>
<dbReference type="HOGENOM" id="CLU_1341965_0_0_6"/>
<organism evidence="1 2">
    <name type="scientific">Methylotuvimicrobium alcaliphilum (strain DSM 19304 / NCIMB 14124 / VKM B-2133 / 20Z)</name>
    <name type="common">Methylomicrobium alcaliphilum</name>
    <dbReference type="NCBI Taxonomy" id="1091494"/>
    <lineage>
        <taxon>Bacteria</taxon>
        <taxon>Pseudomonadati</taxon>
        <taxon>Pseudomonadota</taxon>
        <taxon>Gammaproteobacteria</taxon>
        <taxon>Methylococcales</taxon>
        <taxon>Methylococcaceae</taxon>
        <taxon>Methylotuvimicrobium</taxon>
    </lineage>
</organism>
<sequence>MDYKIIPKITAAKMTTRTKTRRLICIALIFSLVGCGWKVTPPILDQQVLNQSPISEAAVLTVNDGGIIWGNGELGEIVRKTLIERGAFNEVYYPLEPRNPPDYRLRITASGNIDEEIGFGIVKSIFIGMLFFIPVGIIRFNKDFVLDADVTVIKQNQELLHFAIKTETEVSHTMFSHANQYEPVARQKAFEDLALRIISKLKSI</sequence>
<name>G4T4N4_META2</name>
<dbReference type="PROSITE" id="PS51257">
    <property type="entry name" value="PROKAR_LIPOPROTEIN"/>
    <property type="match status" value="1"/>
</dbReference>
<geneLocation type="plasmid" evidence="1 2">
    <name>MEALZ_p</name>
</geneLocation>
<dbReference type="AlphaFoldDB" id="G4T4N4"/>
<evidence type="ECO:0008006" key="3">
    <source>
        <dbReference type="Google" id="ProtNLM"/>
    </source>
</evidence>
<reference evidence="1 2" key="1">
    <citation type="journal article" date="2012" name="J. Bacteriol.">
        <title>Genome sequence of the haloalkaliphilic methanotrophic bacterium Methylomicrobium alcaliphilum 20Z.</title>
        <authorList>
            <person name="Vuilleumier S."/>
            <person name="Khmelenina V.N."/>
            <person name="Bringel F."/>
            <person name="Reshetnikov A.S."/>
            <person name="Lajus A."/>
            <person name="Mangenot S."/>
            <person name="Rouy Z."/>
            <person name="Op den Camp H.J."/>
            <person name="Jetten M.S."/>
            <person name="Dispirito A.A."/>
            <person name="Dunfield P."/>
            <person name="Klotz M.G."/>
            <person name="Semrau J.D."/>
            <person name="Stein L.Y."/>
            <person name="Barbe V."/>
            <person name="Medigue C."/>
            <person name="Trotsenko Y.A."/>
            <person name="Kalyuzhnaya M.G."/>
        </authorList>
    </citation>
    <scope>NUCLEOTIDE SEQUENCE [LARGE SCALE GENOMIC DNA]</scope>
    <source>
        <strain evidence="2">DSM 19304 / NCIMB 14124 / VKM B-2133 / 20Z</strain>
    </source>
</reference>
<keyword evidence="2" id="KW-1185">Reference proteome</keyword>